<dbReference type="AlphaFoldDB" id="F8FAT4"/>
<dbReference type="PROSITE" id="PS51257">
    <property type="entry name" value="PROKAR_LIPOPROTEIN"/>
    <property type="match status" value="1"/>
</dbReference>
<proteinExistence type="predicted"/>
<accession>F8FAT4</accession>
<gene>
    <name evidence="1" type="ordered locus">KNP414_02774</name>
</gene>
<name>F8FAT4_PAEMK</name>
<dbReference type="HOGENOM" id="CLU_094197_0_0_9"/>
<dbReference type="EMBL" id="CP002869">
    <property type="protein sequence ID" value="AEI41335.1"/>
    <property type="molecule type" value="Genomic_DNA"/>
</dbReference>
<reference evidence="1 2" key="2">
    <citation type="journal article" date="2013" name="Genome Announc.">
        <title>Genome Sequence of Growth-Improving Paenibacillus mucilaginosus Strain KNP414.</title>
        <authorList>
            <person name="Lu J.J."/>
            <person name="Wang J.F."/>
            <person name="Hu X.F."/>
        </authorList>
    </citation>
    <scope>NUCLEOTIDE SEQUENCE [LARGE SCALE GENOMIC DNA]</scope>
    <source>
        <strain evidence="1 2">KNP414</strain>
    </source>
</reference>
<evidence type="ECO:0000313" key="2">
    <source>
        <dbReference type="Proteomes" id="UP000006620"/>
    </source>
</evidence>
<protein>
    <recommendedName>
        <fullName evidence="3">YphF</fullName>
    </recommendedName>
</protein>
<evidence type="ECO:0008006" key="3">
    <source>
        <dbReference type="Google" id="ProtNLM"/>
    </source>
</evidence>
<dbReference type="KEGG" id="pms:KNP414_02774"/>
<reference evidence="2" key="1">
    <citation type="submission" date="2011-06" db="EMBL/GenBank/DDBJ databases">
        <title>Complete genome sequence of Paenibacillus mucilaginosus KNP414.</title>
        <authorList>
            <person name="Wang J."/>
            <person name="Hu S."/>
            <person name="Hu X."/>
            <person name="Zhang B."/>
            <person name="Dong D."/>
            <person name="Zhang S."/>
            <person name="Zhao K."/>
            <person name="Wu D."/>
        </authorList>
    </citation>
    <scope>NUCLEOTIDE SEQUENCE [LARGE SCALE GENOMIC DNA]</scope>
    <source>
        <strain evidence="2">KNP414</strain>
    </source>
</reference>
<evidence type="ECO:0000313" key="1">
    <source>
        <dbReference type="EMBL" id="AEI41335.1"/>
    </source>
</evidence>
<dbReference type="PATRIC" id="fig|1036673.3.peg.2532"/>
<dbReference type="Proteomes" id="UP000006620">
    <property type="component" value="Chromosome"/>
</dbReference>
<organism evidence="1 2">
    <name type="scientific">Paenibacillus mucilaginosus (strain KNP414)</name>
    <dbReference type="NCBI Taxonomy" id="1036673"/>
    <lineage>
        <taxon>Bacteria</taxon>
        <taxon>Bacillati</taxon>
        <taxon>Bacillota</taxon>
        <taxon>Bacilli</taxon>
        <taxon>Bacillales</taxon>
        <taxon>Paenibacillaceae</taxon>
        <taxon>Paenibacillus</taxon>
    </lineage>
</organism>
<sequence length="242" mass="26768">MKHMLRLVPLLLLCGLLAGCLYPKELRKQSQAASGEYILIVQNAIDAYKAKTGVLPIKNSSETTPHYEKYPIDFKKLEGRYLSEVPSNAFEKGGTATYVLVDVETKPTVKMMDIPSFQQVLELQREVDSYKIKNGSLPLGGEAAPGFHQIDYGKLGRAKLEVPSVYTRSMMLPLLLTGEGEVVIDYAPEIMRLIDKEGLAGGLNAQQDLRELLVQKSFFVPARSVAYRWQGGSPVPAGTLHE</sequence>
<dbReference type="RefSeq" id="WP_013916496.1">
    <property type="nucleotide sequence ID" value="NC_015690.1"/>
</dbReference>